<dbReference type="EMBL" id="WTVQ01000051">
    <property type="protein sequence ID" value="NMG77150.1"/>
    <property type="molecule type" value="Genomic_DNA"/>
</dbReference>
<dbReference type="Pfam" id="PF01844">
    <property type="entry name" value="HNH"/>
    <property type="match status" value="1"/>
</dbReference>
<dbReference type="InterPro" id="IPR003615">
    <property type="entry name" value="HNH_nuc"/>
</dbReference>
<dbReference type="Gene3D" id="1.10.30.50">
    <property type="match status" value="1"/>
</dbReference>
<feature type="domain" description="HNH" evidence="1">
    <location>
        <begin position="45"/>
        <end position="90"/>
    </location>
</feature>
<accession>A0ABX1QHT6</accession>
<dbReference type="InterPro" id="IPR002711">
    <property type="entry name" value="HNH"/>
</dbReference>
<gene>
    <name evidence="2" type="ORF">GPA25_20560</name>
</gene>
<evidence type="ECO:0000259" key="1">
    <source>
        <dbReference type="Pfam" id="PF01844"/>
    </source>
</evidence>
<name>A0ABX1QHT6_9RHOO</name>
<comment type="caution">
    <text evidence="2">The sequence shown here is derived from an EMBL/GenBank/DDBJ whole genome shotgun (WGS) entry which is preliminary data.</text>
</comment>
<evidence type="ECO:0000313" key="3">
    <source>
        <dbReference type="Proteomes" id="UP000648984"/>
    </source>
</evidence>
<keyword evidence="2" id="KW-0378">Hydrolase</keyword>
<protein>
    <submittedName>
        <fullName evidence="2">HNH endonuclease</fullName>
    </submittedName>
</protein>
<keyword evidence="2" id="KW-0540">Nuclease</keyword>
<dbReference type="CDD" id="cd00085">
    <property type="entry name" value="HNHc"/>
    <property type="match status" value="1"/>
</dbReference>
<proteinExistence type="predicted"/>
<keyword evidence="2" id="KW-0255">Endonuclease</keyword>
<organism evidence="2 3">
    <name type="scientific">Aromatoleum diolicum</name>
    <dbReference type="NCBI Taxonomy" id="75796"/>
    <lineage>
        <taxon>Bacteria</taxon>
        <taxon>Pseudomonadati</taxon>
        <taxon>Pseudomonadota</taxon>
        <taxon>Betaproteobacteria</taxon>
        <taxon>Rhodocyclales</taxon>
        <taxon>Rhodocyclaceae</taxon>
        <taxon>Aromatoleum</taxon>
    </lineage>
</organism>
<keyword evidence="3" id="KW-1185">Reference proteome</keyword>
<sequence length="175" mass="19612">MSVTGRSSSITNAFINAIIPVIEPTEAEELEALQILGMSPDDIRCCYCGDKSTEWDHLRAIISNQEPTGYITEIANLVPACGKCNQSKGKSYWRTWMEGNAKLSPKSRGITDIEERIARLSAYEAWREPKKIDFAAVVGPEMWQRHRTNWRSVLDLLKASQELASEIRNLVAKAG</sequence>
<evidence type="ECO:0000313" key="2">
    <source>
        <dbReference type="EMBL" id="NMG77150.1"/>
    </source>
</evidence>
<dbReference type="Proteomes" id="UP000648984">
    <property type="component" value="Unassembled WGS sequence"/>
</dbReference>
<dbReference type="GO" id="GO:0004519">
    <property type="term" value="F:endonuclease activity"/>
    <property type="evidence" value="ECO:0007669"/>
    <property type="project" value="UniProtKB-KW"/>
</dbReference>
<reference evidence="2 3" key="1">
    <citation type="submission" date="2019-12" db="EMBL/GenBank/DDBJ databases">
        <title>Comparative genomics gives insights into the taxonomy of the Azoarcus-Aromatoleum group and reveals separate origins of nif in the plant-associated Azoarcus and non-plant-associated Aromatoleum sub-groups.</title>
        <authorList>
            <person name="Lafos M."/>
            <person name="Maluk M."/>
            <person name="Batista M."/>
            <person name="Junghare M."/>
            <person name="Carmona M."/>
            <person name="Faoro H."/>
            <person name="Cruz L.M."/>
            <person name="Battistoni F."/>
            <person name="De Souza E."/>
            <person name="Pedrosa F."/>
            <person name="Chen W.-M."/>
            <person name="Poole P.S."/>
            <person name="Dixon R.A."/>
            <person name="James E.K."/>
        </authorList>
    </citation>
    <scope>NUCLEOTIDE SEQUENCE [LARGE SCALE GENOMIC DNA]</scope>
    <source>
        <strain evidence="2 3">22Lin</strain>
    </source>
</reference>